<evidence type="ECO:0000313" key="5">
    <source>
        <dbReference type="Proteomes" id="UP000597762"/>
    </source>
</evidence>
<dbReference type="Gene3D" id="2.60.40.10">
    <property type="entry name" value="Immunoglobulins"/>
    <property type="match status" value="1"/>
</dbReference>
<dbReference type="Pfam" id="PF07679">
    <property type="entry name" value="I-set"/>
    <property type="match status" value="1"/>
</dbReference>
<dbReference type="Proteomes" id="UP000597762">
    <property type="component" value="Unassembled WGS sequence"/>
</dbReference>
<organism evidence="4 5">
    <name type="scientific">Acanthosepion pharaonis</name>
    <name type="common">Pharaoh cuttlefish</name>
    <name type="synonym">Sepia pharaonis</name>
    <dbReference type="NCBI Taxonomy" id="158019"/>
    <lineage>
        <taxon>Eukaryota</taxon>
        <taxon>Metazoa</taxon>
        <taxon>Spiralia</taxon>
        <taxon>Lophotrochozoa</taxon>
        <taxon>Mollusca</taxon>
        <taxon>Cephalopoda</taxon>
        <taxon>Coleoidea</taxon>
        <taxon>Decapodiformes</taxon>
        <taxon>Sepiida</taxon>
        <taxon>Sepiina</taxon>
        <taxon>Sepiidae</taxon>
        <taxon>Acanthosepion</taxon>
    </lineage>
</organism>
<evidence type="ECO:0000256" key="2">
    <source>
        <dbReference type="ARBA" id="ARBA00023319"/>
    </source>
</evidence>
<dbReference type="InterPro" id="IPR013098">
    <property type="entry name" value="Ig_I-set"/>
</dbReference>
<keyword evidence="2" id="KW-0393">Immunoglobulin domain</keyword>
<gene>
    <name evidence="4" type="ORF">SPHA_3130</name>
</gene>
<dbReference type="InterPro" id="IPR007110">
    <property type="entry name" value="Ig-like_dom"/>
</dbReference>
<dbReference type="SMART" id="SM00409">
    <property type="entry name" value="IG"/>
    <property type="match status" value="1"/>
</dbReference>
<protein>
    <submittedName>
        <fullName evidence="4">MYLK</fullName>
        <ecNumber evidence="4">2.7.11.18</ecNumber>
    </submittedName>
</protein>
<dbReference type="SMART" id="SM00408">
    <property type="entry name" value="IGc2"/>
    <property type="match status" value="1"/>
</dbReference>
<evidence type="ECO:0000256" key="1">
    <source>
        <dbReference type="ARBA" id="ARBA00006692"/>
    </source>
</evidence>
<dbReference type="OrthoDB" id="504170at2759"/>
<dbReference type="EC" id="2.7.11.18" evidence="4"/>
<dbReference type="InterPro" id="IPR003599">
    <property type="entry name" value="Ig_sub"/>
</dbReference>
<keyword evidence="4" id="KW-0808">Transferase</keyword>
<evidence type="ECO:0000313" key="4">
    <source>
        <dbReference type="EMBL" id="CAE1151314.1"/>
    </source>
</evidence>
<dbReference type="SUPFAM" id="SSF48726">
    <property type="entry name" value="Immunoglobulin"/>
    <property type="match status" value="1"/>
</dbReference>
<dbReference type="GO" id="GO:0004687">
    <property type="term" value="F:myosin light chain kinase activity"/>
    <property type="evidence" value="ECO:0007669"/>
    <property type="project" value="UniProtKB-EC"/>
</dbReference>
<dbReference type="FunFam" id="2.60.40.10:FF:000080">
    <property type="entry name" value="Myosin light chain kinase, smooth muscle"/>
    <property type="match status" value="1"/>
</dbReference>
<dbReference type="EMBL" id="CAHIKZ030000091">
    <property type="protein sequence ID" value="CAE1151314.1"/>
    <property type="molecule type" value="Genomic_DNA"/>
</dbReference>
<reference evidence="4" key="1">
    <citation type="submission" date="2021-01" db="EMBL/GenBank/DDBJ databases">
        <authorList>
            <person name="Li R."/>
            <person name="Bekaert M."/>
        </authorList>
    </citation>
    <scope>NUCLEOTIDE SEQUENCE</scope>
    <source>
        <strain evidence="4">Farmed</strain>
    </source>
</reference>
<proteinExistence type="inferred from homology"/>
<evidence type="ECO:0000259" key="3">
    <source>
        <dbReference type="PROSITE" id="PS50835"/>
    </source>
</evidence>
<dbReference type="InterPro" id="IPR013783">
    <property type="entry name" value="Ig-like_fold"/>
</dbReference>
<comment type="similarity">
    <text evidence="1">Belongs to the protein kinase superfamily. CAMK Ser/Thr protein kinase family.</text>
</comment>
<dbReference type="PROSITE" id="PS50835">
    <property type="entry name" value="IG_LIKE"/>
    <property type="match status" value="1"/>
</dbReference>
<name>A0A812AR13_ACAPH</name>
<accession>A0A812AR13</accession>
<dbReference type="AlphaFoldDB" id="A0A812AR13"/>
<sequence length="308" mass="34143">MTSNEKMDNEGIKNKGNLSHFTLGNWEKLPTEADNNNNDECLWIEEKCSYRPLSRVETGSSTKKDTDVPDAPVVKKTTEIRVHLCPPKTSVRLKSPPSVNTVAPLHILPLSNAGEVYLKKECFGNETSREISDEENGRKHRMSKVDDNTSCLIADTIVGYVSKHNISDNRITRLAAREVSINPSKDDLNIASNSPRKPVFLSPLKDEECIAGKPLTLGCEVIGWPEPKVFWKFDGLSLDGQEHYVSEYNGRVAILQLPDLHPSDEGTYTCVAQNKAGQAETKANLTVEKTDKISLSVSFSQSTSERGK</sequence>
<comment type="caution">
    <text evidence="4">The sequence shown here is derived from an EMBL/GenBank/DDBJ whole genome shotgun (WGS) entry which is preliminary data.</text>
</comment>
<dbReference type="InterPro" id="IPR036179">
    <property type="entry name" value="Ig-like_dom_sf"/>
</dbReference>
<dbReference type="PANTHER" id="PTHR47633">
    <property type="entry name" value="IMMUNOGLOBULIN"/>
    <property type="match status" value="1"/>
</dbReference>
<feature type="domain" description="Ig-like" evidence="3">
    <location>
        <begin position="198"/>
        <end position="286"/>
    </location>
</feature>
<keyword evidence="5" id="KW-1185">Reference proteome</keyword>
<dbReference type="InterPro" id="IPR003598">
    <property type="entry name" value="Ig_sub2"/>
</dbReference>